<comment type="cofactor">
    <cofactor evidence="8">
        <name>heme</name>
        <dbReference type="ChEBI" id="CHEBI:30413"/>
    </cofactor>
    <text evidence="8">Binds 2 heme groups.</text>
</comment>
<dbReference type="Proteomes" id="UP000240653">
    <property type="component" value="Unassembled WGS sequence"/>
</dbReference>
<evidence type="ECO:0000256" key="5">
    <source>
        <dbReference type="ARBA" id="ARBA00022764"/>
    </source>
</evidence>
<keyword evidence="13" id="KW-1185">Reference proteome</keyword>
<dbReference type="RefSeq" id="WP_106722236.1">
    <property type="nucleotide sequence ID" value="NZ_PXYL01000001.1"/>
</dbReference>
<dbReference type="GO" id="GO:0009055">
    <property type="term" value="F:electron transfer activity"/>
    <property type="evidence" value="ECO:0007669"/>
    <property type="project" value="InterPro"/>
</dbReference>
<feature type="binding site" description="covalent" evidence="8">
    <location>
        <position position="263"/>
    </location>
    <ligand>
        <name>heme c</name>
        <dbReference type="ChEBI" id="CHEBI:61717"/>
        <label>2</label>
    </ligand>
</feature>
<feature type="chain" id="PRO_5015115153" evidence="10">
    <location>
        <begin position="21"/>
        <end position="402"/>
    </location>
</feature>
<feature type="binding site" description="covalent" evidence="8">
    <location>
        <position position="84"/>
    </location>
    <ligand>
        <name>heme c</name>
        <dbReference type="ChEBI" id="CHEBI:61717"/>
        <label>1</label>
    </ligand>
</feature>
<dbReference type="GO" id="GO:0046872">
    <property type="term" value="F:metal ion binding"/>
    <property type="evidence" value="ECO:0007669"/>
    <property type="project" value="UniProtKB-KW"/>
</dbReference>
<dbReference type="Pfam" id="PF03150">
    <property type="entry name" value="CCP_MauG"/>
    <property type="match status" value="1"/>
</dbReference>
<dbReference type="AlphaFoldDB" id="A0A2P7SN14"/>
<dbReference type="EMBL" id="PXYL01000001">
    <property type="protein sequence ID" value="PSJ63884.1"/>
    <property type="molecule type" value="Genomic_DNA"/>
</dbReference>
<dbReference type="GO" id="GO:0020037">
    <property type="term" value="F:heme binding"/>
    <property type="evidence" value="ECO:0007669"/>
    <property type="project" value="InterPro"/>
</dbReference>
<dbReference type="PANTHER" id="PTHR30600:SF10">
    <property type="entry name" value="BLL6722 PROTEIN"/>
    <property type="match status" value="1"/>
</dbReference>
<dbReference type="PIRSF" id="PIRSF000294">
    <property type="entry name" value="Cytochrome-c_peroxidase"/>
    <property type="match status" value="1"/>
</dbReference>
<dbReference type="PROSITE" id="PS51007">
    <property type="entry name" value="CYTC"/>
    <property type="match status" value="2"/>
</dbReference>
<gene>
    <name evidence="12" type="ORF">C7I85_01820</name>
</gene>
<comment type="caution">
    <text evidence="12">The sequence shown here is derived from an EMBL/GenBank/DDBJ whole genome shotgun (WGS) entry which is preliminary data.</text>
</comment>
<dbReference type="InterPro" id="IPR009056">
    <property type="entry name" value="Cyt_c-like_dom"/>
</dbReference>
<dbReference type="InterPro" id="IPR036909">
    <property type="entry name" value="Cyt_c-like_dom_sf"/>
</dbReference>
<keyword evidence="3 9" id="KW-0479">Metal-binding</keyword>
<evidence type="ECO:0000256" key="6">
    <source>
        <dbReference type="ARBA" id="ARBA00023002"/>
    </source>
</evidence>
<dbReference type="InterPro" id="IPR051395">
    <property type="entry name" value="Cytochrome_c_Peroxidase/MauG"/>
</dbReference>
<comment type="PTM">
    <text evidence="8">Binds 2 heme groups per subunit.</text>
</comment>
<sequence>MSRRRYLTFLPAALALSALLGCKPVPFTEAEKKAVASLSLSSLPPLPADPSNRYADEPAAAALGATLFFDQRLSRNGDVACSTCHLADRQFQDDRPLGVGISTTSRRTMPLADVARSPFLFWDGRRDSLWAQALGPLEDAREHGGTRAAYAHFVKDNFAARYAPIFGPLPDLSDVPASASPLGGETEKVAWAAMSEAQQEAVNRVFADIGKAIAAFERSIVHEKTRFDRFAEAVASGVEPEGDAALTDEEFAGLRLFVGKANCIECHNGPRFTDDHFHNTGIPPADGLSEDLGRQAGVAQVLADPFNCLGLYSDAAPEACKELRFMVKSGPELRRAYKTPSLRGVADRPPYMHAGQIPTLEAVVDHYARAPKSREGKSEVVPLKLSESERAALVAFLKTLSN</sequence>
<evidence type="ECO:0000256" key="7">
    <source>
        <dbReference type="ARBA" id="ARBA00023004"/>
    </source>
</evidence>
<dbReference type="Gene3D" id="1.10.760.10">
    <property type="entry name" value="Cytochrome c-like domain"/>
    <property type="match status" value="2"/>
</dbReference>
<keyword evidence="6" id="KW-0560">Oxidoreductase</keyword>
<keyword evidence="4 10" id="KW-0732">Signal</keyword>
<evidence type="ECO:0000256" key="3">
    <source>
        <dbReference type="ARBA" id="ARBA00022723"/>
    </source>
</evidence>
<dbReference type="InterPro" id="IPR026259">
    <property type="entry name" value="MauG/Cytc_peroxidase"/>
</dbReference>
<feature type="domain" description="Cytochrome c" evidence="11">
    <location>
        <begin position="248"/>
        <end position="401"/>
    </location>
</feature>
<feature type="binding site" description="axial binding residue" evidence="9">
    <location>
        <position position="85"/>
    </location>
    <ligand>
        <name>heme c</name>
        <dbReference type="ChEBI" id="CHEBI:61717"/>
        <label>1</label>
    </ligand>
    <ligandPart>
        <name>Fe</name>
        <dbReference type="ChEBI" id="CHEBI:18248"/>
    </ligandPart>
</feature>
<dbReference type="SUPFAM" id="SSF46626">
    <property type="entry name" value="Cytochrome c"/>
    <property type="match status" value="2"/>
</dbReference>
<accession>A0A2P7SN14</accession>
<organism evidence="12 13">
    <name type="scientific">Pseudaminobacter soli</name>
    <name type="common">ex Li et al. 2025</name>
    <dbReference type="NCBI Taxonomy" id="1295366"/>
    <lineage>
        <taxon>Bacteria</taxon>
        <taxon>Pseudomonadati</taxon>
        <taxon>Pseudomonadota</taxon>
        <taxon>Alphaproteobacteria</taxon>
        <taxon>Hyphomicrobiales</taxon>
        <taxon>Phyllobacteriaceae</taxon>
        <taxon>Pseudaminobacter</taxon>
    </lineage>
</organism>
<keyword evidence="5" id="KW-0574">Periplasm</keyword>
<dbReference type="GO" id="GO:0042597">
    <property type="term" value="C:periplasmic space"/>
    <property type="evidence" value="ECO:0007669"/>
    <property type="project" value="UniProtKB-SubCell"/>
</dbReference>
<feature type="binding site" description="covalent" evidence="8">
    <location>
        <position position="81"/>
    </location>
    <ligand>
        <name>heme c</name>
        <dbReference type="ChEBI" id="CHEBI:61717"/>
        <label>1</label>
    </ligand>
</feature>
<evidence type="ECO:0000256" key="2">
    <source>
        <dbReference type="ARBA" id="ARBA00022617"/>
    </source>
</evidence>
<name>A0A2P7SN14_9HYPH</name>
<reference evidence="12 13" key="1">
    <citation type="submission" date="2018-03" db="EMBL/GenBank/DDBJ databases">
        <title>The draft genome of Mesorhizobium soli JCM 19897.</title>
        <authorList>
            <person name="Li L."/>
            <person name="Liu L."/>
            <person name="Liang L."/>
            <person name="Wang T."/>
            <person name="Zhang X."/>
        </authorList>
    </citation>
    <scope>NUCLEOTIDE SEQUENCE [LARGE SCALE GENOMIC DNA]</scope>
    <source>
        <strain evidence="12 13">JCM 19897</strain>
    </source>
</reference>
<evidence type="ECO:0000256" key="1">
    <source>
        <dbReference type="ARBA" id="ARBA00004418"/>
    </source>
</evidence>
<keyword evidence="2 8" id="KW-0349">Heme</keyword>
<dbReference type="GO" id="GO:0004130">
    <property type="term" value="F:cytochrome-c peroxidase activity"/>
    <property type="evidence" value="ECO:0007669"/>
    <property type="project" value="TreeGrafter"/>
</dbReference>
<evidence type="ECO:0000256" key="4">
    <source>
        <dbReference type="ARBA" id="ARBA00022729"/>
    </source>
</evidence>
<feature type="binding site" description="axial binding residue" evidence="9">
    <location>
        <position position="267"/>
    </location>
    <ligand>
        <name>heme c</name>
        <dbReference type="ChEBI" id="CHEBI:61717"/>
        <label>2</label>
    </ligand>
    <ligandPart>
        <name>Fe</name>
        <dbReference type="ChEBI" id="CHEBI:18248"/>
    </ligandPart>
</feature>
<evidence type="ECO:0000256" key="8">
    <source>
        <dbReference type="PIRSR" id="PIRSR000294-1"/>
    </source>
</evidence>
<keyword evidence="7 9" id="KW-0408">Iron</keyword>
<dbReference type="PROSITE" id="PS51257">
    <property type="entry name" value="PROKAR_LIPOPROTEIN"/>
    <property type="match status" value="1"/>
</dbReference>
<proteinExistence type="predicted"/>
<feature type="domain" description="Cytochrome c" evidence="11">
    <location>
        <begin position="59"/>
        <end position="186"/>
    </location>
</feature>
<feature type="binding site" description="covalent" evidence="8">
    <location>
        <position position="266"/>
    </location>
    <ligand>
        <name>heme c</name>
        <dbReference type="ChEBI" id="CHEBI:61717"/>
        <label>2</label>
    </ligand>
</feature>
<evidence type="ECO:0000313" key="13">
    <source>
        <dbReference type="Proteomes" id="UP000240653"/>
    </source>
</evidence>
<evidence type="ECO:0000259" key="11">
    <source>
        <dbReference type="PROSITE" id="PS51007"/>
    </source>
</evidence>
<dbReference type="OrthoDB" id="9805202at2"/>
<feature type="signal peptide" evidence="10">
    <location>
        <begin position="1"/>
        <end position="20"/>
    </location>
</feature>
<dbReference type="PANTHER" id="PTHR30600">
    <property type="entry name" value="CYTOCHROME C PEROXIDASE-RELATED"/>
    <property type="match status" value="1"/>
</dbReference>
<dbReference type="InterPro" id="IPR004852">
    <property type="entry name" value="Di-haem_cyt_c_peroxidsae"/>
</dbReference>
<protein>
    <submittedName>
        <fullName evidence="12">Methylamine utilization protein</fullName>
    </submittedName>
</protein>
<comment type="subcellular location">
    <subcellularLocation>
        <location evidence="1">Periplasm</location>
    </subcellularLocation>
</comment>
<evidence type="ECO:0000256" key="9">
    <source>
        <dbReference type="PIRSR" id="PIRSR000294-2"/>
    </source>
</evidence>
<evidence type="ECO:0000313" key="12">
    <source>
        <dbReference type="EMBL" id="PSJ63884.1"/>
    </source>
</evidence>
<evidence type="ECO:0000256" key="10">
    <source>
        <dbReference type="SAM" id="SignalP"/>
    </source>
</evidence>